<proteinExistence type="predicted"/>
<comment type="caution">
    <text evidence="1">The sequence shown here is derived from an EMBL/GenBank/DDBJ whole genome shotgun (WGS) entry which is preliminary data.</text>
</comment>
<feature type="non-terminal residue" evidence="1">
    <location>
        <position position="1"/>
    </location>
</feature>
<sequence>SPLWKFPRDPDAVWGVHIDTSGLFHHHKVNAIASGGPLDEGPGKRFPFPG</sequence>
<dbReference type="EMBL" id="JAFNEN010005092">
    <property type="protein sequence ID" value="KAG8170645.1"/>
    <property type="molecule type" value="Genomic_DNA"/>
</dbReference>
<accession>A0AAV6TGM7</accession>
<evidence type="ECO:0000313" key="1">
    <source>
        <dbReference type="EMBL" id="KAG8170645.1"/>
    </source>
</evidence>
<name>A0AAV6TGM7_9ARAC</name>
<protein>
    <submittedName>
        <fullName evidence="1">Uncharacterized protein</fullName>
    </submittedName>
</protein>
<evidence type="ECO:0000313" key="2">
    <source>
        <dbReference type="Proteomes" id="UP000827092"/>
    </source>
</evidence>
<dbReference type="AlphaFoldDB" id="A0AAV6TGM7"/>
<dbReference type="Proteomes" id="UP000827092">
    <property type="component" value="Unassembled WGS sequence"/>
</dbReference>
<keyword evidence="2" id="KW-1185">Reference proteome</keyword>
<gene>
    <name evidence="1" type="ORF">JTE90_016551</name>
</gene>
<reference evidence="1 2" key="1">
    <citation type="journal article" date="2022" name="Nat. Ecol. Evol.">
        <title>A masculinizing supergene underlies an exaggerated male reproductive morph in a spider.</title>
        <authorList>
            <person name="Hendrickx F."/>
            <person name="De Corte Z."/>
            <person name="Sonet G."/>
            <person name="Van Belleghem S.M."/>
            <person name="Kostlbacher S."/>
            <person name="Vangestel C."/>
        </authorList>
    </citation>
    <scope>NUCLEOTIDE SEQUENCE [LARGE SCALE GENOMIC DNA]</scope>
    <source>
        <strain evidence="1">W744_W776</strain>
    </source>
</reference>
<organism evidence="1 2">
    <name type="scientific">Oedothorax gibbosus</name>
    <dbReference type="NCBI Taxonomy" id="931172"/>
    <lineage>
        <taxon>Eukaryota</taxon>
        <taxon>Metazoa</taxon>
        <taxon>Ecdysozoa</taxon>
        <taxon>Arthropoda</taxon>
        <taxon>Chelicerata</taxon>
        <taxon>Arachnida</taxon>
        <taxon>Araneae</taxon>
        <taxon>Araneomorphae</taxon>
        <taxon>Entelegynae</taxon>
        <taxon>Araneoidea</taxon>
        <taxon>Linyphiidae</taxon>
        <taxon>Erigoninae</taxon>
        <taxon>Oedothorax</taxon>
    </lineage>
</organism>